<name>B0ER92_ENTDS</name>
<evidence type="ECO:0000256" key="4">
    <source>
        <dbReference type="ARBA" id="ARBA00022786"/>
    </source>
</evidence>
<evidence type="ECO:0000256" key="6">
    <source>
        <dbReference type="SAM" id="MobiDB-lite"/>
    </source>
</evidence>
<dbReference type="UniPathway" id="UPA00143"/>
<sequence>MHGIDYSYDSGQEVSESIEETIDSNSIDIENELEKLNNFMLERIECQKGIEEWRNACDHLSSCFERGTMIETQEEFNSIILSDIDPEVFSKCIDFMKMWTTQEFNENSVYGLRMLCGSLLNKALQSADVKTELINWICQKADLFEKKAFCYAMIIFGIIVIRDDMLDNCTEFKERVLLTFINTNGFNIDNQGNFSNNIDALAQKGTFEDKEINLFDNSTDVKCSEISNELWDLLELKGCYCSMKRFPNDVINSVGTPFIEFNNNIKSKINNIISGIIVTRDDIKWEKNEELMNEEYILQQRIQMSFILYNDYLYSEAMYFIGNIMSMAQDYCKELIQGFPSEINIINEQRLNGILNMFTGIIYEHQIISLLHDYRAKSIKQFINNCVDSLTSLLILRQKATLGVLKLLLSIPDNFDIIVDTNILKQVIIYASSKSEDKDIIIPCFSFVRDIIHAPIIKHFFIILGYPNQPYQSVYVSSTGIRDLYSKLIHQTNGNIELFKHISVIQALAKSGLIKLFCRLINGININCGYYEAHCNGMIEILFDILQFASLVPEASQVIMNEPKQNNIDENIMEEDLQNDEEIDELKDSNIEYTKEFNGPAMLKTFIEDINISREIVLSVTRTIFHCISNKEKNQQIIEILKKNGFITGLMNLLECEFNDKLDVDIVYFSIQILLIMSKEDDGVMAILKPLKINELCRKVLYKMSDNVSLESNNGIKLLINVAQMMIQFITNGNNIEKEHYLIKHINLLDRMVVEFDKKDALILVYNHFIKEGLIKSAETLKQEAKLNLINQESINTVTFDEVVKDYITHQHLQCKKCSTIIPEQKITQKHYCDNNYFKNYEISLNLAQRLMNKMCYGNNIMYTNQYNMTLAYSSNSIKRFIIDSPEIDSQVSSLAIIDDGLIVGTNSGALKMFENDKTYYDWFAYNGDGIHSIDQLIVNKKRVYALNENGSLMTFLLTDLQQKDITTNPINRIEGYGAFTISNNGDIICGASRTEKKLDLIDSITSEFIETFIIPDIPITSPPVFSPCDSLLFSSRRIFDIRQKNPIYTFDFLTSYNGGMFTSDCLDILIDSELWDLRMLKLKKTTDLLSGCYSRVIDDEIFVSFKYDENEEHQGHSLVFNTTFAAFTMDCKMISRTDVVDSCFEYSKVMGDGYISGIPDVSTKSKQVGVIVKKERANVLLFEYAQNKRNYYDNLESSDDELSSNDEMSSSAFEEEYENNNIFDNGYINSDDLGSDMEREIQYNREMDQSIDDIENSNDYLHDETDGEDINDDNIISEDEGDDNYEYDGFICDDEELENEEEERSEILSKSKEDE</sequence>
<reference evidence="8" key="1">
    <citation type="submission" date="2007-12" db="EMBL/GenBank/DDBJ databases">
        <title>Annotation of Entamoeba dispar SAW760.</title>
        <authorList>
            <person name="Lorenzi H."/>
            <person name="Inman J."/>
            <person name="Schobel S."/>
            <person name="Amedeo P."/>
            <person name="Caler E."/>
        </authorList>
    </citation>
    <scope>NUCLEOTIDE SEQUENCE [LARGE SCALE GENOMIC DNA]</scope>
    <source>
        <strain evidence="8">ATCC PRA-260 / SAW760</strain>
    </source>
</reference>
<dbReference type="InterPro" id="IPR033270">
    <property type="entry name" value="VPRBP/DCAF1"/>
</dbReference>
<evidence type="ECO:0000256" key="3">
    <source>
        <dbReference type="ARBA" id="ARBA00008845"/>
    </source>
</evidence>
<dbReference type="PANTHER" id="PTHR13129">
    <property type="entry name" value="VPRBP PROTEIN-RELATED"/>
    <property type="match status" value="1"/>
</dbReference>
<dbReference type="Proteomes" id="UP000008076">
    <property type="component" value="Unassembled WGS sequence"/>
</dbReference>
<keyword evidence="8" id="KW-1185">Reference proteome</keyword>
<dbReference type="GeneID" id="5885795"/>
<evidence type="ECO:0000313" key="8">
    <source>
        <dbReference type="Proteomes" id="UP000008076"/>
    </source>
</evidence>
<dbReference type="PROSITE" id="PS50896">
    <property type="entry name" value="LISH"/>
    <property type="match status" value="1"/>
</dbReference>
<dbReference type="OrthoDB" id="27563at2759"/>
<dbReference type="OMA" id="GFNIDNQ"/>
<accession>B0ER92</accession>
<dbReference type="EMBL" id="DS550464">
    <property type="protein sequence ID" value="EDR22940.1"/>
    <property type="molecule type" value="Genomic_DNA"/>
</dbReference>
<dbReference type="GO" id="GO:0005634">
    <property type="term" value="C:nucleus"/>
    <property type="evidence" value="ECO:0007669"/>
    <property type="project" value="UniProtKB-SubCell"/>
</dbReference>
<feature type="compositionally biased region" description="Basic and acidic residues" evidence="6">
    <location>
        <begin position="1306"/>
        <end position="1316"/>
    </location>
</feature>
<organism evidence="8">
    <name type="scientific">Entamoeba dispar (strain ATCC PRA-260 / SAW760)</name>
    <dbReference type="NCBI Taxonomy" id="370354"/>
    <lineage>
        <taxon>Eukaryota</taxon>
        <taxon>Amoebozoa</taxon>
        <taxon>Evosea</taxon>
        <taxon>Archamoebae</taxon>
        <taxon>Mastigamoebida</taxon>
        <taxon>Entamoebidae</taxon>
        <taxon>Entamoeba</taxon>
    </lineage>
</organism>
<feature type="region of interest" description="Disordered" evidence="6">
    <location>
        <begin position="1258"/>
        <end position="1316"/>
    </location>
</feature>
<proteinExistence type="inferred from homology"/>
<comment type="subcellular location">
    <subcellularLocation>
        <location evidence="1">Nucleus</location>
    </subcellularLocation>
</comment>
<protein>
    <submittedName>
        <fullName evidence="7">Uncharacterized protein</fullName>
    </submittedName>
</protein>
<dbReference type="PANTHER" id="PTHR13129:SF4">
    <property type="entry name" value="DDB1- AND CUL4-ASSOCIATED FACTOR 1"/>
    <property type="match status" value="1"/>
</dbReference>
<dbReference type="RefSeq" id="XP_001740620.1">
    <property type="nucleotide sequence ID" value="XM_001740568.1"/>
</dbReference>
<comment type="pathway">
    <text evidence="2">Protein modification; protein ubiquitination.</text>
</comment>
<dbReference type="InterPro" id="IPR015943">
    <property type="entry name" value="WD40/YVTN_repeat-like_dom_sf"/>
</dbReference>
<dbReference type="GO" id="GO:0080008">
    <property type="term" value="C:Cul4-RING E3 ubiquitin ligase complex"/>
    <property type="evidence" value="ECO:0007669"/>
    <property type="project" value="TreeGrafter"/>
</dbReference>
<dbReference type="InterPro" id="IPR011047">
    <property type="entry name" value="Quinoprotein_ADH-like_sf"/>
</dbReference>
<gene>
    <name evidence="7" type="ORF">EDI_351300</name>
</gene>
<dbReference type="Gene3D" id="2.130.10.10">
    <property type="entry name" value="YVTN repeat-like/Quinoprotein amine dehydrogenase"/>
    <property type="match status" value="1"/>
</dbReference>
<dbReference type="InterPro" id="IPR006594">
    <property type="entry name" value="LisH"/>
</dbReference>
<evidence type="ECO:0000313" key="7">
    <source>
        <dbReference type="EMBL" id="EDR22940.1"/>
    </source>
</evidence>
<keyword evidence="5" id="KW-0539">Nucleus</keyword>
<dbReference type="VEuPathDB" id="AmoebaDB:EDI_351300"/>
<evidence type="ECO:0000256" key="2">
    <source>
        <dbReference type="ARBA" id="ARBA00004906"/>
    </source>
</evidence>
<dbReference type="SMART" id="SM00667">
    <property type="entry name" value="LisH"/>
    <property type="match status" value="1"/>
</dbReference>
<dbReference type="eggNOG" id="KOG1832">
    <property type="taxonomic scope" value="Eukaryota"/>
</dbReference>
<feature type="compositionally biased region" description="Acidic residues" evidence="6">
    <location>
        <begin position="1266"/>
        <end position="1305"/>
    </location>
</feature>
<dbReference type="KEGG" id="edi:EDI_351300"/>
<evidence type="ECO:0000256" key="1">
    <source>
        <dbReference type="ARBA" id="ARBA00004123"/>
    </source>
</evidence>
<comment type="similarity">
    <text evidence="3">Belongs to the VPRBP/DCAF1 family.</text>
</comment>
<evidence type="ECO:0000256" key="5">
    <source>
        <dbReference type="ARBA" id="ARBA00023242"/>
    </source>
</evidence>
<dbReference type="SUPFAM" id="SSF50998">
    <property type="entry name" value="Quinoprotein alcohol dehydrogenase-like"/>
    <property type="match status" value="1"/>
</dbReference>
<dbReference type="GO" id="GO:0016567">
    <property type="term" value="P:protein ubiquitination"/>
    <property type="evidence" value="ECO:0007669"/>
    <property type="project" value="UniProtKB-UniPathway"/>
</dbReference>
<keyword evidence="4" id="KW-0833">Ubl conjugation pathway</keyword>